<evidence type="ECO:0000256" key="7">
    <source>
        <dbReference type="ARBA" id="ARBA00022670"/>
    </source>
</evidence>
<dbReference type="EC" id="3.4.19.12" evidence="5"/>
<dbReference type="Proteomes" id="UP001174136">
    <property type="component" value="Unassembled WGS sequence"/>
</dbReference>
<dbReference type="GO" id="GO:0005813">
    <property type="term" value="C:centrosome"/>
    <property type="evidence" value="ECO:0007669"/>
    <property type="project" value="UniProtKB-SubCell"/>
</dbReference>
<evidence type="ECO:0000256" key="11">
    <source>
        <dbReference type="ARBA" id="ARBA00022807"/>
    </source>
</evidence>
<evidence type="ECO:0000256" key="13">
    <source>
        <dbReference type="SAM" id="MobiDB-lite"/>
    </source>
</evidence>
<evidence type="ECO:0000256" key="9">
    <source>
        <dbReference type="ARBA" id="ARBA00022786"/>
    </source>
</evidence>
<keyword evidence="10 15" id="KW-0378">Hydrolase</keyword>
<dbReference type="EMBL" id="JAOPHQ010005269">
    <property type="protein sequence ID" value="KAK0136039.1"/>
    <property type="molecule type" value="Genomic_DNA"/>
</dbReference>
<name>A0AA47M9L1_MERPO</name>
<dbReference type="GO" id="GO:0006508">
    <property type="term" value="P:proteolysis"/>
    <property type="evidence" value="ECO:0007669"/>
    <property type="project" value="UniProtKB-KW"/>
</dbReference>
<keyword evidence="11" id="KW-0788">Thiol protease</keyword>
<protein>
    <recommendedName>
        <fullName evidence="5">ubiquitinyl hydrolase 1</fullName>
        <ecNumber evidence="5">3.4.19.12</ecNumber>
    </recommendedName>
</protein>
<feature type="domain" description="CAP-Gly" evidence="14">
    <location>
        <begin position="246"/>
        <end position="300"/>
    </location>
</feature>
<dbReference type="AlphaFoldDB" id="A0AA47M9L1"/>
<evidence type="ECO:0000256" key="5">
    <source>
        <dbReference type="ARBA" id="ARBA00012759"/>
    </source>
</evidence>
<dbReference type="Pfam" id="PF01302">
    <property type="entry name" value="CAP_GLY"/>
    <property type="match status" value="1"/>
</dbReference>
<comment type="catalytic activity">
    <reaction evidence="1">
        <text>Thiol-dependent hydrolysis of ester, thioester, amide, peptide and isopeptide bonds formed by the C-terminal Gly of ubiquitin (a 76-residue protein attached to proteins as an intracellular targeting signal).</text>
        <dbReference type="EC" id="3.4.19.12"/>
    </reaction>
</comment>
<evidence type="ECO:0000256" key="6">
    <source>
        <dbReference type="ARBA" id="ARBA00022490"/>
    </source>
</evidence>
<keyword evidence="7" id="KW-0645">Protease</keyword>
<evidence type="ECO:0000259" key="14">
    <source>
        <dbReference type="PROSITE" id="PS50245"/>
    </source>
</evidence>
<dbReference type="Gene3D" id="3.90.70.10">
    <property type="entry name" value="Cysteine proteinases"/>
    <property type="match status" value="1"/>
</dbReference>
<dbReference type="SUPFAM" id="SSF74924">
    <property type="entry name" value="Cap-Gly domain"/>
    <property type="match status" value="1"/>
</dbReference>
<dbReference type="GO" id="GO:0048471">
    <property type="term" value="C:perinuclear region of cytoplasm"/>
    <property type="evidence" value="ECO:0007669"/>
    <property type="project" value="UniProtKB-SubCell"/>
</dbReference>
<reference evidence="15" key="1">
    <citation type="journal article" date="2023" name="Front. Mar. Sci.">
        <title>A new Merluccius polli reference genome to investigate the effects of global change in West African waters.</title>
        <authorList>
            <person name="Mateo J.L."/>
            <person name="Blanco-Fernandez C."/>
            <person name="Garcia-Vazquez E."/>
            <person name="Machado-Schiaffino G."/>
        </authorList>
    </citation>
    <scope>NUCLEOTIDE SEQUENCE</scope>
    <source>
        <strain evidence="15">C29</strain>
        <tissue evidence="15">Fin</tissue>
    </source>
</reference>
<gene>
    <name evidence="15" type="primary">CYLD_5</name>
    <name evidence="15" type="ORF">N1851_028068</name>
</gene>
<feature type="region of interest" description="Disordered" evidence="13">
    <location>
        <begin position="310"/>
        <end position="330"/>
    </location>
</feature>
<evidence type="ECO:0000256" key="4">
    <source>
        <dbReference type="ARBA" id="ARBA00009085"/>
    </source>
</evidence>
<dbReference type="InterPro" id="IPR036859">
    <property type="entry name" value="CAP-Gly_dom_sf"/>
</dbReference>
<dbReference type="InterPro" id="IPR000938">
    <property type="entry name" value="CAP-Gly_domain"/>
</dbReference>
<evidence type="ECO:0000256" key="8">
    <source>
        <dbReference type="ARBA" id="ARBA00022723"/>
    </source>
</evidence>
<evidence type="ECO:0000256" key="3">
    <source>
        <dbReference type="ARBA" id="ARBA00004556"/>
    </source>
</evidence>
<proteinExistence type="inferred from homology"/>
<evidence type="ECO:0000256" key="10">
    <source>
        <dbReference type="ARBA" id="ARBA00022801"/>
    </source>
</evidence>
<evidence type="ECO:0000313" key="16">
    <source>
        <dbReference type="Proteomes" id="UP001174136"/>
    </source>
</evidence>
<keyword evidence="16" id="KW-1185">Reference proteome</keyword>
<keyword evidence="9" id="KW-0833">Ubl conjugation pathway</keyword>
<comment type="subcellular location">
    <subcellularLocation>
        <location evidence="2">Cytoplasm</location>
        <location evidence="2">Cytoskeleton</location>
        <location evidence="2">Microtubule organizing center</location>
        <location evidence="2">Centrosome</location>
    </subcellularLocation>
    <subcellularLocation>
        <location evidence="3">Cytoplasm</location>
        <location evidence="3">Perinuclear region</location>
    </subcellularLocation>
</comment>
<comment type="similarity">
    <text evidence="4">Belongs to the peptidase C19 family.</text>
</comment>
<evidence type="ECO:0000256" key="1">
    <source>
        <dbReference type="ARBA" id="ARBA00000707"/>
    </source>
</evidence>
<dbReference type="GO" id="GO:0004843">
    <property type="term" value="F:cysteine-type deubiquitinase activity"/>
    <property type="evidence" value="ECO:0007669"/>
    <property type="project" value="UniProtKB-EC"/>
</dbReference>
<keyword evidence="12" id="KW-0862">Zinc</keyword>
<dbReference type="GO" id="GO:0046872">
    <property type="term" value="F:metal ion binding"/>
    <property type="evidence" value="ECO:0007669"/>
    <property type="project" value="UniProtKB-KW"/>
</dbReference>
<dbReference type="PROSITE" id="PS50245">
    <property type="entry name" value="CAP_GLY_2"/>
    <property type="match status" value="1"/>
</dbReference>
<dbReference type="Gene3D" id="2.30.30.190">
    <property type="entry name" value="CAP Gly-rich-like domain"/>
    <property type="match status" value="1"/>
</dbReference>
<keyword evidence="8" id="KW-0479">Metal-binding</keyword>
<keyword evidence="6" id="KW-0963">Cytoplasm</keyword>
<organism evidence="15 16">
    <name type="scientific">Merluccius polli</name>
    <name type="common">Benguela hake</name>
    <name type="synonym">Merluccius cadenati</name>
    <dbReference type="NCBI Taxonomy" id="89951"/>
    <lineage>
        <taxon>Eukaryota</taxon>
        <taxon>Metazoa</taxon>
        <taxon>Chordata</taxon>
        <taxon>Craniata</taxon>
        <taxon>Vertebrata</taxon>
        <taxon>Euteleostomi</taxon>
        <taxon>Actinopterygii</taxon>
        <taxon>Neopterygii</taxon>
        <taxon>Teleostei</taxon>
        <taxon>Neoteleostei</taxon>
        <taxon>Acanthomorphata</taxon>
        <taxon>Zeiogadaria</taxon>
        <taxon>Gadariae</taxon>
        <taxon>Gadiformes</taxon>
        <taxon>Gadoidei</taxon>
        <taxon>Merlucciidae</taxon>
        <taxon>Merluccius</taxon>
    </lineage>
</organism>
<accession>A0AA47M9L1</accession>
<evidence type="ECO:0000256" key="2">
    <source>
        <dbReference type="ARBA" id="ARBA00004300"/>
    </source>
</evidence>
<evidence type="ECO:0000313" key="15">
    <source>
        <dbReference type="EMBL" id="KAK0136039.1"/>
    </source>
</evidence>
<evidence type="ECO:0000256" key="12">
    <source>
        <dbReference type="ARBA" id="ARBA00022833"/>
    </source>
</evidence>
<dbReference type="PANTHER" id="PTHR11830">
    <property type="entry name" value="40S RIBOSOMAL PROTEIN S3A"/>
    <property type="match status" value="1"/>
</dbReference>
<comment type="caution">
    <text evidence="15">The sequence shown here is derived from an EMBL/GenBank/DDBJ whole genome shotgun (WGS) entry which is preliminary data.</text>
</comment>
<sequence length="420" mass="46743">MDPKDDNKFFIIMEKQPYPRRGSAGSLCYLPQRKYDAISRTKEPKYMDVTCIGSYAEERILQSLSVETVGIFRINWASFVASGPRNERLRDRYKPISGTHFEIELQGNDKEMGQRDGGRFKSNPSFHRENYERLIVPFSRIRPPPAPQASSQAHSSHITRGVMVSYVNDEGSGNGIVVGTGAGIGETSADLLVCIDTDRGQITVPLNCVAVVTAEHQEPMEVLDASPASVEPQTGPATPLVVDSLVELDLSESCGYGVIRWIGHMPGPRRCHDDYRGVSDGMFKGMRYFSCAPNKALFVKLATCRPDSRFSEHSSANQDVAEEEAADHEGSCEELYPIDPIDTKQVDQILIGRMKGIQGHCNSCYMDSALFSSVLDSLLFKKMKPENSVIQNTLLRTIVNPLRRRVREPHDGHHFVFGSV</sequence>
<dbReference type="SMART" id="SM01052">
    <property type="entry name" value="CAP_GLY"/>
    <property type="match status" value="1"/>
</dbReference>